<sequence length="341" mass="38661">MLHKRLRLEHPLTDTWVSPHNSHRPHASSHTPVNGHHHFPRSRTFVSSRRGPTDFSATPPDQFVNDDHAENFGDALHQDSCEQVTQIPLLRTHPHRPMALSYPLIGRTDGVNPDHSTRKPIYADRRAWDFSRSKTEYVDKSPFSRDFDEATVTSGVGSSASSSGDEEFRGPESTPTGAHPESPKKRRKLDILQLCEHLKTHGLGEPVMSTSSHVPSTEKLPPGVKARRLPRDPSTREKIKGRARLDYELANLRAEAFCEQQHPRTFRTASANLRNRDMRLLEEEEREQVQKAMHENGENVVDEQDDDASSLVGSPLSREELFCRIEAWADDVDRALHRGHS</sequence>
<comment type="caution">
    <text evidence="2">The sequence shown here is derived from an EMBL/GenBank/DDBJ whole genome shotgun (WGS) entry which is preliminary data.</text>
</comment>
<feature type="region of interest" description="Disordered" evidence="1">
    <location>
        <begin position="148"/>
        <end position="186"/>
    </location>
</feature>
<organism evidence="2 3">
    <name type="scientific">Batillaria attramentaria</name>
    <dbReference type="NCBI Taxonomy" id="370345"/>
    <lineage>
        <taxon>Eukaryota</taxon>
        <taxon>Metazoa</taxon>
        <taxon>Spiralia</taxon>
        <taxon>Lophotrochozoa</taxon>
        <taxon>Mollusca</taxon>
        <taxon>Gastropoda</taxon>
        <taxon>Caenogastropoda</taxon>
        <taxon>Sorbeoconcha</taxon>
        <taxon>Cerithioidea</taxon>
        <taxon>Batillariidae</taxon>
        <taxon>Batillaria</taxon>
    </lineage>
</organism>
<protein>
    <submittedName>
        <fullName evidence="2">Uncharacterized protein</fullName>
    </submittedName>
</protein>
<proteinExistence type="predicted"/>
<evidence type="ECO:0000313" key="2">
    <source>
        <dbReference type="EMBL" id="KAK7484930.1"/>
    </source>
</evidence>
<feature type="region of interest" description="Disordered" evidence="1">
    <location>
        <begin position="15"/>
        <end position="65"/>
    </location>
</feature>
<dbReference type="Proteomes" id="UP001519460">
    <property type="component" value="Unassembled WGS sequence"/>
</dbReference>
<reference evidence="2 3" key="1">
    <citation type="journal article" date="2023" name="Sci. Data">
        <title>Genome assembly of the Korean intertidal mud-creeper Batillaria attramentaria.</title>
        <authorList>
            <person name="Patra A.K."/>
            <person name="Ho P.T."/>
            <person name="Jun S."/>
            <person name="Lee S.J."/>
            <person name="Kim Y."/>
            <person name="Won Y.J."/>
        </authorList>
    </citation>
    <scope>NUCLEOTIDE SEQUENCE [LARGE SCALE GENOMIC DNA]</scope>
    <source>
        <strain evidence="2">Wonlab-2016</strain>
    </source>
</reference>
<keyword evidence="3" id="KW-1185">Reference proteome</keyword>
<accession>A0ABD0KCT9</accession>
<dbReference type="AlphaFoldDB" id="A0ABD0KCT9"/>
<evidence type="ECO:0000256" key="1">
    <source>
        <dbReference type="SAM" id="MobiDB-lite"/>
    </source>
</evidence>
<gene>
    <name evidence="2" type="ORF">BaRGS_00023850</name>
</gene>
<feature type="region of interest" description="Disordered" evidence="1">
    <location>
        <begin position="203"/>
        <end position="236"/>
    </location>
</feature>
<feature type="compositionally biased region" description="Low complexity" evidence="1">
    <location>
        <begin position="150"/>
        <end position="163"/>
    </location>
</feature>
<name>A0ABD0KCT9_9CAEN</name>
<evidence type="ECO:0000313" key="3">
    <source>
        <dbReference type="Proteomes" id="UP001519460"/>
    </source>
</evidence>
<dbReference type="EMBL" id="JACVVK020000202">
    <property type="protein sequence ID" value="KAK7484930.1"/>
    <property type="molecule type" value="Genomic_DNA"/>
</dbReference>